<evidence type="ECO:0000313" key="2">
    <source>
        <dbReference type="Proteomes" id="UP000499080"/>
    </source>
</evidence>
<organism evidence="1 2">
    <name type="scientific">Araneus ventricosus</name>
    <name type="common">Orbweaver spider</name>
    <name type="synonym">Epeira ventricosa</name>
    <dbReference type="NCBI Taxonomy" id="182803"/>
    <lineage>
        <taxon>Eukaryota</taxon>
        <taxon>Metazoa</taxon>
        <taxon>Ecdysozoa</taxon>
        <taxon>Arthropoda</taxon>
        <taxon>Chelicerata</taxon>
        <taxon>Arachnida</taxon>
        <taxon>Araneae</taxon>
        <taxon>Araneomorphae</taxon>
        <taxon>Entelegynae</taxon>
        <taxon>Araneoidea</taxon>
        <taxon>Araneidae</taxon>
        <taxon>Araneus</taxon>
    </lineage>
</organism>
<keyword evidence="2" id="KW-1185">Reference proteome</keyword>
<sequence length="144" mass="16068">MGTSPLLGSGCADSSAGLPRNRVVMERTHTAVRRRRGTHRSHSICYRARDLRAPPLHGRPVRSVGWSKGNRTTPLEVFFLWGITGSTDRMKRTPQVLAGQGIPDRSSSHQFFRSFSDAVGLREHLICHTKQRSQEHRRCLAAAG</sequence>
<gene>
    <name evidence="1" type="ORF">AVEN_160657_1</name>
</gene>
<reference evidence="1 2" key="1">
    <citation type="journal article" date="2019" name="Sci. Rep.">
        <title>Orb-weaving spider Araneus ventricosus genome elucidates the spidroin gene catalogue.</title>
        <authorList>
            <person name="Kono N."/>
            <person name="Nakamura H."/>
            <person name="Ohtoshi R."/>
            <person name="Moran D.A.P."/>
            <person name="Shinohara A."/>
            <person name="Yoshida Y."/>
            <person name="Fujiwara M."/>
            <person name="Mori M."/>
            <person name="Tomita M."/>
            <person name="Arakawa K."/>
        </authorList>
    </citation>
    <scope>NUCLEOTIDE SEQUENCE [LARGE SCALE GENOMIC DNA]</scope>
</reference>
<evidence type="ECO:0000313" key="1">
    <source>
        <dbReference type="EMBL" id="GBO44285.1"/>
    </source>
</evidence>
<proteinExistence type="predicted"/>
<accession>A0A4Y2X3K4</accession>
<dbReference type="AlphaFoldDB" id="A0A4Y2X3K4"/>
<protein>
    <submittedName>
        <fullName evidence="1">Uncharacterized protein</fullName>
    </submittedName>
</protein>
<comment type="caution">
    <text evidence="1">The sequence shown here is derived from an EMBL/GenBank/DDBJ whole genome shotgun (WGS) entry which is preliminary data.</text>
</comment>
<name>A0A4Y2X3K4_ARAVE</name>
<dbReference type="Proteomes" id="UP000499080">
    <property type="component" value="Unassembled WGS sequence"/>
</dbReference>
<dbReference type="EMBL" id="BGPR01070959">
    <property type="protein sequence ID" value="GBO44285.1"/>
    <property type="molecule type" value="Genomic_DNA"/>
</dbReference>